<accession>A0A392TI92</accession>
<evidence type="ECO:0000256" key="1">
    <source>
        <dbReference type="SAM" id="Phobius"/>
    </source>
</evidence>
<proteinExistence type="predicted"/>
<dbReference type="AlphaFoldDB" id="A0A392TI92"/>
<name>A0A392TI92_9FABA</name>
<keyword evidence="1" id="KW-0472">Membrane</keyword>
<organism evidence="2 3">
    <name type="scientific">Trifolium medium</name>
    <dbReference type="NCBI Taxonomy" id="97028"/>
    <lineage>
        <taxon>Eukaryota</taxon>
        <taxon>Viridiplantae</taxon>
        <taxon>Streptophyta</taxon>
        <taxon>Embryophyta</taxon>
        <taxon>Tracheophyta</taxon>
        <taxon>Spermatophyta</taxon>
        <taxon>Magnoliopsida</taxon>
        <taxon>eudicotyledons</taxon>
        <taxon>Gunneridae</taxon>
        <taxon>Pentapetalae</taxon>
        <taxon>rosids</taxon>
        <taxon>fabids</taxon>
        <taxon>Fabales</taxon>
        <taxon>Fabaceae</taxon>
        <taxon>Papilionoideae</taxon>
        <taxon>50 kb inversion clade</taxon>
        <taxon>NPAAA clade</taxon>
        <taxon>Hologalegina</taxon>
        <taxon>IRL clade</taxon>
        <taxon>Trifolieae</taxon>
        <taxon>Trifolium</taxon>
    </lineage>
</organism>
<keyword evidence="1" id="KW-0812">Transmembrane</keyword>
<sequence>MARRPKQNGQESTIAFPVALLAIVFSILLILLLLVSLHLPILLKYDDLPVHNLPQHAHALSGKLQARVGDLDLGQRIFPAM</sequence>
<protein>
    <submittedName>
        <fullName evidence="2">Uncharacterized protein</fullName>
    </submittedName>
</protein>
<dbReference type="EMBL" id="LXQA010572213">
    <property type="protein sequence ID" value="MCI59930.1"/>
    <property type="molecule type" value="Genomic_DNA"/>
</dbReference>
<keyword evidence="3" id="KW-1185">Reference proteome</keyword>
<dbReference type="Proteomes" id="UP000265520">
    <property type="component" value="Unassembled WGS sequence"/>
</dbReference>
<evidence type="ECO:0000313" key="2">
    <source>
        <dbReference type="EMBL" id="MCI59930.1"/>
    </source>
</evidence>
<keyword evidence="1" id="KW-1133">Transmembrane helix</keyword>
<comment type="caution">
    <text evidence="2">The sequence shown here is derived from an EMBL/GenBank/DDBJ whole genome shotgun (WGS) entry which is preliminary data.</text>
</comment>
<feature type="non-terminal residue" evidence="2">
    <location>
        <position position="81"/>
    </location>
</feature>
<evidence type="ECO:0000313" key="3">
    <source>
        <dbReference type="Proteomes" id="UP000265520"/>
    </source>
</evidence>
<reference evidence="2 3" key="1">
    <citation type="journal article" date="2018" name="Front. Plant Sci.">
        <title>Red Clover (Trifolium pratense) and Zigzag Clover (T. medium) - A Picture of Genomic Similarities and Differences.</title>
        <authorList>
            <person name="Dluhosova J."/>
            <person name="Istvanek J."/>
            <person name="Nedelnik J."/>
            <person name="Repkova J."/>
        </authorList>
    </citation>
    <scope>NUCLEOTIDE SEQUENCE [LARGE SCALE GENOMIC DNA]</scope>
    <source>
        <strain evidence="3">cv. 10/8</strain>
        <tissue evidence="2">Leaf</tissue>
    </source>
</reference>
<feature type="transmembrane region" description="Helical" evidence="1">
    <location>
        <begin position="14"/>
        <end position="35"/>
    </location>
</feature>